<dbReference type="EMBL" id="NPOA01000015">
    <property type="protein sequence ID" value="PAV28062.1"/>
    <property type="molecule type" value="Genomic_DNA"/>
</dbReference>
<dbReference type="OrthoDB" id="9785698at2"/>
<organism evidence="2 3">
    <name type="scientific">Virgibacillus profundi</name>
    <dbReference type="NCBI Taxonomy" id="2024555"/>
    <lineage>
        <taxon>Bacteria</taxon>
        <taxon>Bacillati</taxon>
        <taxon>Bacillota</taxon>
        <taxon>Bacilli</taxon>
        <taxon>Bacillales</taxon>
        <taxon>Bacillaceae</taxon>
        <taxon>Virgibacillus</taxon>
    </lineage>
</organism>
<evidence type="ECO:0000313" key="2">
    <source>
        <dbReference type="EMBL" id="PAV28062.1"/>
    </source>
</evidence>
<accession>A0A2A2I915</accession>
<name>A0A2A2I915_9BACI</name>
<feature type="domain" description="VOC" evidence="1">
    <location>
        <begin position="6"/>
        <end position="130"/>
    </location>
</feature>
<dbReference type="AlphaFoldDB" id="A0A2A2I915"/>
<dbReference type="InterPro" id="IPR037523">
    <property type="entry name" value="VOC_core"/>
</dbReference>
<sequence length="308" mass="35030">MLRTPGIHHITAIVNDPQVNYDFYSNVLGLRLVKKTVNFDRPEVYHLYFGNKSGDPGTIITFFPWPKLPKGRVGSGQVGTTSYVIPIGSMDFWKNRLQQEGISFTLDSRFNETSIQFQDPDGLQIELVERETDTDNSWGTNEIDKEHAIQGFGGATLYSAQPNETADVLENILGMEFVRQAGDYLRYQTQESLGNRIDIKLSPSVRGLAGAGTIHHIAWRAKNEEEHQRWQELLETKKLQPTEMKDRNYFKALYFQEAGGILFEIATDAPGFAVDETPDKLGEKLMLPSWFESKRKEFEAKLPPIKVQ</sequence>
<evidence type="ECO:0000313" key="3">
    <source>
        <dbReference type="Proteomes" id="UP000218887"/>
    </source>
</evidence>
<gene>
    <name evidence="2" type="ORF">CIL05_18300</name>
</gene>
<proteinExistence type="predicted"/>
<dbReference type="InterPro" id="IPR004360">
    <property type="entry name" value="Glyas_Fos-R_dOase_dom"/>
</dbReference>
<keyword evidence="2" id="KW-0223">Dioxygenase</keyword>
<keyword evidence="2" id="KW-0560">Oxidoreductase</keyword>
<protein>
    <submittedName>
        <fullName evidence="2">Ring-cleaving dioxygenase</fullName>
    </submittedName>
</protein>
<dbReference type="CDD" id="cd08347">
    <property type="entry name" value="PcpA_C_like"/>
    <property type="match status" value="1"/>
</dbReference>
<reference evidence="2 3" key="1">
    <citation type="submission" date="2017-08" db="EMBL/GenBank/DDBJ databases">
        <title>Virgibacillus indicus sp. nov. and Virgibacillus profoundi sp. nov, two moderately halophilic bacteria isolated from marine sediment by using the Microfluidic Streak Plate.</title>
        <authorList>
            <person name="Xu B."/>
            <person name="Hu B."/>
            <person name="Wang J."/>
            <person name="Zhu Y."/>
            <person name="Huang L."/>
            <person name="Du W."/>
            <person name="Huang Y."/>
        </authorList>
    </citation>
    <scope>NUCLEOTIDE SEQUENCE [LARGE SCALE GENOMIC DNA]</scope>
    <source>
        <strain evidence="2 3">IO3-P3-H5</strain>
    </source>
</reference>
<feature type="domain" description="VOC" evidence="1">
    <location>
        <begin position="151"/>
        <end position="268"/>
    </location>
</feature>
<dbReference type="GO" id="GO:0051213">
    <property type="term" value="F:dioxygenase activity"/>
    <property type="evidence" value="ECO:0007669"/>
    <property type="project" value="UniProtKB-KW"/>
</dbReference>
<dbReference type="Gene3D" id="3.10.180.10">
    <property type="entry name" value="2,3-Dihydroxybiphenyl 1,2-Dioxygenase, domain 1"/>
    <property type="match status" value="2"/>
</dbReference>
<dbReference type="InterPro" id="IPR029068">
    <property type="entry name" value="Glyas_Bleomycin-R_OHBP_Dase"/>
</dbReference>
<comment type="caution">
    <text evidence="2">The sequence shown here is derived from an EMBL/GenBank/DDBJ whole genome shotgun (WGS) entry which is preliminary data.</text>
</comment>
<dbReference type="InterPro" id="IPR052537">
    <property type="entry name" value="Extradiol_RC_dioxygenase"/>
</dbReference>
<keyword evidence="3" id="KW-1185">Reference proteome</keyword>
<dbReference type="Proteomes" id="UP000218887">
    <property type="component" value="Unassembled WGS sequence"/>
</dbReference>
<dbReference type="Pfam" id="PF00903">
    <property type="entry name" value="Glyoxalase"/>
    <property type="match status" value="2"/>
</dbReference>
<dbReference type="SUPFAM" id="SSF54593">
    <property type="entry name" value="Glyoxalase/Bleomycin resistance protein/Dihydroxybiphenyl dioxygenase"/>
    <property type="match status" value="1"/>
</dbReference>
<dbReference type="PANTHER" id="PTHR36110">
    <property type="entry name" value="RING-CLEAVING DIOXYGENASE MHQE-RELATED"/>
    <property type="match status" value="1"/>
</dbReference>
<dbReference type="PROSITE" id="PS51819">
    <property type="entry name" value="VOC"/>
    <property type="match status" value="2"/>
</dbReference>
<dbReference type="PANTHER" id="PTHR36110:SF2">
    <property type="entry name" value="RING-CLEAVING DIOXYGENASE MHQE-RELATED"/>
    <property type="match status" value="1"/>
</dbReference>
<evidence type="ECO:0000259" key="1">
    <source>
        <dbReference type="PROSITE" id="PS51819"/>
    </source>
</evidence>
<dbReference type="RefSeq" id="WP_095656990.1">
    <property type="nucleotide sequence ID" value="NZ_NPOA01000015.1"/>
</dbReference>